<dbReference type="EMBL" id="JAGZZP010000019">
    <property type="protein sequence ID" value="MBS6535750.1"/>
    <property type="molecule type" value="Genomic_DNA"/>
</dbReference>
<dbReference type="Gene3D" id="1.20.140.160">
    <property type="match status" value="1"/>
</dbReference>
<dbReference type="GO" id="GO:0003677">
    <property type="term" value="F:DNA binding"/>
    <property type="evidence" value="ECO:0007669"/>
    <property type="project" value="UniProtKB-KW"/>
</dbReference>
<dbReference type="RefSeq" id="WP_278638474.1">
    <property type="nucleotide sequence ID" value="NZ_JAGZZP010000019.1"/>
</dbReference>
<organism evidence="6 7">
    <name type="scientific">Peptoniphilus harei</name>
    <dbReference type="NCBI Taxonomy" id="54005"/>
    <lineage>
        <taxon>Bacteria</taxon>
        <taxon>Bacillati</taxon>
        <taxon>Bacillota</taxon>
        <taxon>Tissierellia</taxon>
        <taxon>Tissierellales</taxon>
        <taxon>Peptoniphilaceae</taxon>
        <taxon>Peptoniphilus</taxon>
    </lineage>
</organism>
<dbReference type="Proteomes" id="UP000748991">
    <property type="component" value="Unassembled WGS sequence"/>
</dbReference>
<keyword evidence="4" id="KW-0804">Transcription</keyword>
<dbReference type="PANTHER" id="PTHR30385:SF4">
    <property type="entry name" value="RNA POLYMERASE SIGMA-E FACTOR"/>
    <property type="match status" value="1"/>
</dbReference>
<dbReference type="SUPFAM" id="SSF88946">
    <property type="entry name" value="Sigma2 domain of RNA polymerase sigma factors"/>
    <property type="match status" value="1"/>
</dbReference>
<dbReference type="GO" id="GO:0006352">
    <property type="term" value="P:DNA-templated transcription initiation"/>
    <property type="evidence" value="ECO:0007669"/>
    <property type="project" value="InterPro"/>
</dbReference>
<keyword evidence="2" id="KW-0731">Sigma factor</keyword>
<dbReference type="InterPro" id="IPR013325">
    <property type="entry name" value="RNA_pol_sigma_r2"/>
</dbReference>
<dbReference type="InterPro" id="IPR007627">
    <property type="entry name" value="RNA_pol_sigma70_r2"/>
</dbReference>
<feature type="domain" description="RNA polymerase sigma-70 region 2" evidence="5">
    <location>
        <begin position="31"/>
        <end position="101"/>
    </location>
</feature>
<dbReference type="Pfam" id="PF04542">
    <property type="entry name" value="Sigma70_r2"/>
    <property type="match status" value="1"/>
</dbReference>
<evidence type="ECO:0000259" key="5">
    <source>
        <dbReference type="Pfam" id="PF04542"/>
    </source>
</evidence>
<evidence type="ECO:0000256" key="3">
    <source>
        <dbReference type="ARBA" id="ARBA00023125"/>
    </source>
</evidence>
<name>A0A943SPM0_9FIRM</name>
<accession>A0A943SPM0</accession>
<dbReference type="AlphaFoldDB" id="A0A943SPM0"/>
<proteinExistence type="predicted"/>
<evidence type="ECO:0000256" key="4">
    <source>
        <dbReference type="ARBA" id="ARBA00023163"/>
    </source>
</evidence>
<keyword evidence="1" id="KW-0805">Transcription regulation</keyword>
<protein>
    <submittedName>
        <fullName evidence="6">Sigma-70 family RNA polymerase sigma factor</fullName>
    </submittedName>
</protein>
<dbReference type="PANTHER" id="PTHR30385">
    <property type="entry name" value="SIGMA FACTOR F FLAGELLAR"/>
    <property type="match status" value="1"/>
</dbReference>
<evidence type="ECO:0000313" key="6">
    <source>
        <dbReference type="EMBL" id="MBS6535750.1"/>
    </source>
</evidence>
<dbReference type="NCBIfam" id="TIGR02937">
    <property type="entry name" value="sigma70-ECF"/>
    <property type="match status" value="1"/>
</dbReference>
<comment type="caution">
    <text evidence="6">The sequence shown here is derived from an EMBL/GenBank/DDBJ whole genome shotgun (WGS) entry which is preliminary data.</text>
</comment>
<dbReference type="Gene3D" id="1.10.1740.10">
    <property type="match status" value="1"/>
</dbReference>
<evidence type="ECO:0000256" key="2">
    <source>
        <dbReference type="ARBA" id="ARBA00023082"/>
    </source>
</evidence>
<dbReference type="GO" id="GO:0016987">
    <property type="term" value="F:sigma factor activity"/>
    <property type="evidence" value="ECO:0007669"/>
    <property type="project" value="UniProtKB-KW"/>
</dbReference>
<sequence length="261" mass="30679">MTREWNNEEKFIELQSIDDPDLIHEIHEEIFHKNKGLAVHYATKFYKKGHSYEMDDLTQVALMALWECIDRYKVNHGAKFSTYASFFIKGRIKNFFRDKTWNIYAPKKDKEILQKYNTVCNSLIKNGIEVTEENLYKYTNLTEEEYIIGENLSGKKYTVDLDGFRGETYGGIPNNSYGMGLTNSELIPSTDITMEEDAITKILLNDFLKKLDKDEELVFVEKYIKGRNNNYISHNSNMSYSKIKRIDKDLIEKFMEELDSD</sequence>
<reference evidence="6" key="1">
    <citation type="submission" date="2021-02" db="EMBL/GenBank/DDBJ databases">
        <title>Infant gut strain persistence is associated with maternal origin, phylogeny, and functional potential including surface adhesion and iron acquisition.</title>
        <authorList>
            <person name="Lou Y.C."/>
        </authorList>
    </citation>
    <scope>NUCLEOTIDE SEQUENCE</scope>
    <source>
        <strain evidence="6">L3_060_052G1_dasL3_060_052G1_concoct_1</strain>
    </source>
</reference>
<evidence type="ECO:0000313" key="7">
    <source>
        <dbReference type="Proteomes" id="UP000748991"/>
    </source>
</evidence>
<keyword evidence="3" id="KW-0238">DNA-binding</keyword>
<gene>
    <name evidence="6" type="ORF">KH327_07945</name>
</gene>
<evidence type="ECO:0000256" key="1">
    <source>
        <dbReference type="ARBA" id="ARBA00023015"/>
    </source>
</evidence>
<dbReference type="InterPro" id="IPR014284">
    <property type="entry name" value="RNA_pol_sigma-70_dom"/>
</dbReference>